<dbReference type="InterPro" id="IPR003386">
    <property type="entry name" value="LACT/PDAT_acylTrfase"/>
</dbReference>
<dbReference type="OrthoDB" id="10250441at2759"/>
<feature type="region of interest" description="Disordered" evidence="1">
    <location>
        <begin position="35"/>
        <end position="87"/>
    </location>
</feature>
<feature type="compositionally biased region" description="Pro residues" evidence="1">
    <location>
        <begin position="137"/>
        <end position="148"/>
    </location>
</feature>
<accession>U4LGF2</accession>
<dbReference type="SUPFAM" id="SSF53474">
    <property type="entry name" value="alpha/beta-Hydrolases"/>
    <property type="match status" value="1"/>
</dbReference>
<dbReference type="InterPro" id="IPR029058">
    <property type="entry name" value="AB_hydrolase_fold"/>
</dbReference>
<feature type="compositionally biased region" description="Polar residues" evidence="1">
    <location>
        <begin position="113"/>
        <end position="126"/>
    </location>
</feature>
<feature type="compositionally biased region" description="Acidic residues" evidence="1">
    <location>
        <begin position="127"/>
        <end position="136"/>
    </location>
</feature>
<dbReference type="GO" id="GO:0006629">
    <property type="term" value="P:lipid metabolic process"/>
    <property type="evidence" value="ECO:0007669"/>
    <property type="project" value="InterPro"/>
</dbReference>
<evidence type="ECO:0000313" key="2">
    <source>
        <dbReference type="EMBL" id="CCX30612.1"/>
    </source>
</evidence>
<dbReference type="EMBL" id="HF935459">
    <property type="protein sequence ID" value="CCX30612.1"/>
    <property type="molecule type" value="Genomic_DNA"/>
</dbReference>
<evidence type="ECO:0000256" key="1">
    <source>
        <dbReference type="SAM" id="MobiDB-lite"/>
    </source>
</evidence>
<name>U4LGF2_PYROM</name>
<gene>
    <name evidence="2" type="ORF">PCON_08949</name>
</gene>
<feature type="compositionally biased region" description="Polar residues" evidence="1">
    <location>
        <begin position="39"/>
        <end position="65"/>
    </location>
</feature>
<keyword evidence="3" id="KW-1185">Reference proteome</keyword>
<protein>
    <submittedName>
        <fullName evidence="2">Similar to Uncharacterized protein YJR098C acc. no. P47139</fullName>
    </submittedName>
</protein>
<sequence>MAEMATVAEKHARDLEQQTIATTIATTTATKTITTTTAEGSYQQQPHHQSLRPTTYELNSIPLSSSDEDTDALNGSPPATNSRPGAVREVEAESLIAPILSRTQSSVLYASAASHNQPLTRTSPISSDDEAGEPEPESPTTPVVPVPARPALKPTPADDHHIPSSRRHPQTQQVHHKKNTFSLSSFNLPSLPKNVSLPSFDVSLPSFVRSEASSESMADRFRRQRAKSTLSNLNLPSTKDLFSSPRSATFFSRSPRDAEFPKSPVAGAVGADIATPAQPLPSRPKPLRRSSSASSLNRLSLARMHTGGSATSSIGDDARFHHITQMTNSRFKAIKDQFISGLPDVPQLHQIRQHVASFNPFNESEPSPVLPKSPALDAIDTVTGDVVVMGGYRGSILRDTATGRRVWIPLKVGFNLRKIDLELGLNPEDEEMAEHQIYPDGMLKSISGVDISRRLIRRLKANAAQHDRRVHDWGYDWRLSPALIANRLIKFLETLPCNQLTPGEDPMTKRKGKGAMVIAHSLGGLIVRYAINQRPELFSGVLFAGTPQHCVNILGPLRNGDSVLFNSKVFTAQVNFTLRSSYAFLPEDGTCFVDKRTGESLPVDFYDVENWKKYGLSPCVSDVPLQAPPQRSVLGSVTPNILASKEKDIINPGAPQLNSGTSPDLPTIPKSKALPYLERILQSTAEFRRELQFKSHLGDQYPAMTVLYSKTTPTVKGAKVEGREGIKRGDVYEELVFGAGDGVCLARAAMLPSGYRCVKKVQVDRGHVALLGEIEGVGECVRAMVRDRGW</sequence>
<feature type="compositionally biased region" description="Basic residues" evidence="1">
    <location>
        <begin position="163"/>
        <end position="176"/>
    </location>
</feature>
<feature type="region of interest" description="Disordered" evidence="1">
    <location>
        <begin position="113"/>
        <end position="176"/>
    </location>
</feature>
<feature type="region of interest" description="Disordered" evidence="1">
    <location>
        <begin position="269"/>
        <end position="295"/>
    </location>
</feature>
<organism evidence="2 3">
    <name type="scientific">Pyronema omphalodes (strain CBS 100304)</name>
    <name type="common">Pyronema confluens</name>
    <dbReference type="NCBI Taxonomy" id="1076935"/>
    <lineage>
        <taxon>Eukaryota</taxon>
        <taxon>Fungi</taxon>
        <taxon>Dikarya</taxon>
        <taxon>Ascomycota</taxon>
        <taxon>Pezizomycotina</taxon>
        <taxon>Pezizomycetes</taxon>
        <taxon>Pezizales</taxon>
        <taxon>Pyronemataceae</taxon>
        <taxon>Pyronema</taxon>
    </lineage>
</organism>
<dbReference type="eggNOG" id="ENOG502QVNJ">
    <property type="taxonomic scope" value="Eukaryota"/>
</dbReference>
<evidence type="ECO:0000313" key="3">
    <source>
        <dbReference type="Proteomes" id="UP000018144"/>
    </source>
</evidence>
<dbReference type="GO" id="GO:0008374">
    <property type="term" value="F:O-acyltransferase activity"/>
    <property type="evidence" value="ECO:0007669"/>
    <property type="project" value="InterPro"/>
</dbReference>
<dbReference type="Proteomes" id="UP000018144">
    <property type="component" value="Unassembled WGS sequence"/>
</dbReference>
<dbReference type="Gene3D" id="3.40.50.1820">
    <property type="entry name" value="alpha/beta hydrolase"/>
    <property type="match status" value="1"/>
</dbReference>
<proteinExistence type="predicted"/>
<dbReference type="PANTHER" id="PTHR11440">
    <property type="entry name" value="LECITHIN-CHOLESTEROL ACYLTRANSFERASE-RELATED"/>
    <property type="match status" value="1"/>
</dbReference>
<reference evidence="2 3" key="1">
    <citation type="journal article" date="2013" name="PLoS Genet.">
        <title>The genome and development-dependent transcriptomes of Pyronema confluens: a window into fungal evolution.</title>
        <authorList>
            <person name="Traeger S."/>
            <person name="Altegoer F."/>
            <person name="Freitag M."/>
            <person name="Gabaldon T."/>
            <person name="Kempken F."/>
            <person name="Kumar A."/>
            <person name="Marcet-Houben M."/>
            <person name="Poggeler S."/>
            <person name="Stajich J.E."/>
            <person name="Nowrousian M."/>
        </authorList>
    </citation>
    <scope>NUCLEOTIDE SEQUENCE [LARGE SCALE GENOMIC DNA]</scope>
    <source>
        <strain evidence="3">CBS 100304</strain>
        <tissue evidence="2">Vegetative mycelium</tissue>
    </source>
</reference>
<dbReference type="Pfam" id="PF02450">
    <property type="entry name" value="LCAT"/>
    <property type="match status" value="1"/>
</dbReference>
<dbReference type="AlphaFoldDB" id="U4LGF2"/>